<feature type="non-terminal residue" evidence="1">
    <location>
        <position position="53"/>
    </location>
</feature>
<proteinExistence type="predicted"/>
<gene>
    <name evidence="1" type="ORF">JMJ77_013200</name>
</gene>
<dbReference type="Proteomes" id="UP000699042">
    <property type="component" value="Unassembled WGS sequence"/>
</dbReference>
<evidence type="ECO:0000313" key="1">
    <source>
        <dbReference type="EMBL" id="KAG7050453.1"/>
    </source>
</evidence>
<sequence>MFSLSVTQCIFLFDIIPRRALYGQSLHMLSRPDEPDEPCWDRLVGREMGTRQL</sequence>
<reference evidence="1" key="1">
    <citation type="submission" date="2021-05" db="EMBL/GenBank/DDBJ databases">
        <title>Comparative genomics of three Colletotrichum scovillei strains and genetic complementation revealed genes involved fungal growth and virulence on chili pepper.</title>
        <authorList>
            <person name="Hsieh D.-K."/>
            <person name="Chuang S.-C."/>
            <person name="Chen C.-Y."/>
            <person name="Chao Y.-T."/>
            <person name="Lu M.-Y.J."/>
            <person name="Lee M.-H."/>
            <person name="Shih M.-C."/>
        </authorList>
    </citation>
    <scope>NUCLEOTIDE SEQUENCE</scope>
    <source>
        <strain evidence="1">Coll-153</strain>
    </source>
</reference>
<dbReference type="AlphaFoldDB" id="A0A9P7R712"/>
<name>A0A9P7R712_9PEZI</name>
<dbReference type="EMBL" id="JAESDN010000005">
    <property type="protein sequence ID" value="KAG7050453.1"/>
    <property type="molecule type" value="Genomic_DNA"/>
</dbReference>
<evidence type="ECO:0000313" key="2">
    <source>
        <dbReference type="Proteomes" id="UP000699042"/>
    </source>
</evidence>
<protein>
    <submittedName>
        <fullName evidence="1">Uncharacterized protein</fullName>
    </submittedName>
</protein>
<keyword evidence="2" id="KW-1185">Reference proteome</keyword>
<organism evidence="1 2">
    <name type="scientific">Colletotrichum scovillei</name>
    <dbReference type="NCBI Taxonomy" id="1209932"/>
    <lineage>
        <taxon>Eukaryota</taxon>
        <taxon>Fungi</taxon>
        <taxon>Dikarya</taxon>
        <taxon>Ascomycota</taxon>
        <taxon>Pezizomycotina</taxon>
        <taxon>Sordariomycetes</taxon>
        <taxon>Hypocreomycetidae</taxon>
        <taxon>Glomerellales</taxon>
        <taxon>Glomerellaceae</taxon>
        <taxon>Colletotrichum</taxon>
        <taxon>Colletotrichum acutatum species complex</taxon>
    </lineage>
</organism>
<accession>A0A9P7R712</accession>
<comment type="caution">
    <text evidence="1">The sequence shown here is derived from an EMBL/GenBank/DDBJ whole genome shotgun (WGS) entry which is preliminary data.</text>
</comment>